<comment type="caution">
    <text evidence="1">The sequence shown here is derived from an EMBL/GenBank/DDBJ whole genome shotgun (WGS) entry which is preliminary data.</text>
</comment>
<evidence type="ECO:0000313" key="1">
    <source>
        <dbReference type="EMBL" id="CAF3943256.1"/>
    </source>
</evidence>
<organism evidence="1 2">
    <name type="scientific">Rotaria magnacalcarata</name>
    <dbReference type="NCBI Taxonomy" id="392030"/>
    <lineage>
        <taxon>Eukaryota</taxon>
        <taxon>Metazoa</taxon>
        <taxon>Spiralia</taxon>
        <taxon>Gnathifera</taxon>
        <taxon>Rotifera</taxon>
        <taxon>Eurotatoria</taxon>
        <taxon>Bdelloidea</taxon>
        <taxon>Philodinida</taxon>
        <taxon>Philodinidae</taxon>
        <taxon>Rotaria</taxon>
    </lineage>
</organism>
<accession>A0A8S2M7J7</accession>
<evidence type="ECO:0000313" key="2">
    <source>
        <dbReference type="Proteomes" id="UP000676336"/>
    </source>
</evidence>
<dbReference type="AlphaFoldDB" id="A0A8S2M7J7"/>
<sequence length="222" mass="26379">MFYSTNRYRRQDYTFYWELADKICPHAEEKNLNSVKHVHVCSKRANKSCVKYFPNATQLSIKRYFETLDDSISTSLSRIVPLQQLTKLVIECYNFPWEEIVKLLCFTPNLDALKLDFIKFNENNINLMTKKIPKICLKELNFLIKLENLLGDYFITFINRDLYLWCVSHSCLHVHSEQRWTRQRSFGSSQVGVQPNSLKLKSNYRQHCFLGRYYSLLSFSKA</sequence>
<protein>
    <submittedName>
        <fullName evidence="1">Uncharacterized protein</fullName>
    </submittedName>
</protein>
<dbReference type="EMBL" id="CAJOBI010002763">
    <property type="protein sequence ID" value="CAF3943256.1"/>
    <property type="molecule type" value="Genomic_DNA"/>
</dbReference>
<name>A0A8S2M7J7_9BILA</name>
<proteinExistence type="predicted"/>
<dbReference type="Proteomes" id="UP000676336">
    <property type="component" value="Unassembled WGS sequence"/>
</dbReference>
<gene>
    <name evidence="1" type="ORF">SMN809_LOCUS8835</name>
</gene>
<reference evidence="1" key="1">
    <citation type="submission" date="2021-02" db="EMBL/GenBank/DDBJ databases">
        <authorList>
            <person name="Nowell W R."/>
        </authorList>
    </citation>
    <scope>NUCLEOTIDE SEQUENCE</scope>
</reference>